<dbReference type="GO" id="GO:0033185">
    <property type="term" value="C:dolichol-phosphate-mannose synthase complex"/>
    <property type="evidence" value="ECO:0007669"/>
    <property type="project" value="TreeGrafter"/>
</dbReference>
<evidence type="ECO:0000313" key="8">
    <source>
        <dbReference type="EMBL" id="OMJ80572.1"/>
    </source>
</evidence>
<gene>
    <name evidence="8" type="ORF">SteCoe_19112</name>
</gene>
<sequence length="98" mass="11088">MLKLLGIKSSRGTRLTVNLIILSSIWWYFFNLELGKAYEFTISAVPYWFLITFGCYALIKIGLGLSTLRDCVEESASLDKEIKEAKAFLSQKGLKTTN</sequence>
<evidence type="ECO:0000313" key="9">
    <source>
        <dbReference type="Proteomes" id="UP000187209"/>
    </source>
</evidence>
<keyword evidence="4 7" id="KW-0256">Endoplasmic reticulum</keyword>
<feature type="transmembrane region" description="Helical" evidence="7">
    <location>
        <begin position="12"/>
        <end position="29"/>
    </location>
</feature>
<organism evidence="8 9">
    <name type="scientific">Stentor coeruleus</name>
    <dbReference type="NCBI Taxonomy" id="5963"/>
    <lineage>
        <taxon>Eukaryota</taxon>
        <taxon>Sar</taxon>
        <taxon>Alveolata</taxon>
        <taxon>Ciliophora</taxon>
        <taxon>Postciliodesmatophora</taxon>
        <taxon>Heterotrichea</taxon>
        <taxon>Heterotrichida</taxon>
        <taxon>Stentoridae</taxon>
        <taxon>Stentor</taxon>
    </lineage>
</organism>
<dbReference type="GO" id="GO:0006506">
    <property type="term" value="P:GPI anchor biosynthetic process"/>
    <property type="evidence" value="ECO:0007669"/>
    <property type="project" value="TreeGrafter"/>
</dbReference>
<comment type="caution">
    <text evidence="8">The sequence shown here is derived from an EMBL/GenBank/DDBJ whole genome shotgun (WGS) entry which is preliminary data.</text>
</comment>
<protein>
    <recommendedName>
        <fullName evidence="7">Dolichol-phosphate mannosyltransferase subunit 3</fullName>
    </recommendedName>
</protein>
<evidence type="ECO:0000256" key="7">
    <source>
        <dbReference type="RuleBase" id="RU365085"/>
    </source>
</evidence>
<dbReference type="Pfam" id="PF08285">
    <property type="entry name" value="DPM3"/>
    <property type="match status" value="1"/>
</dbReference>
<dbReference type="GO" id="GO:0005789">
    <property type="term" value="C:endoplasmic reticulum membrane"/>
    <property type="evidence" value="ECO:0007669"/>
    <property type="project" value="UniProtKB-SubCell"/>
</dbReference>
<proteinExistence type="inferred from homology"/>
<keyword evidence="3 7" id="KW-0812">Transmembrane</keyword>
<evidence type="ECO:0000256" key="3">
    <source>
        <dbReference type="ARBA" id="ARBA00022692"/>
    </source>
</evidence>
<accession>A0A1R2BUR6</accession>
<evidence type="ECO:0000256" key="5">
    <source>
        <dbReference type="ARBA" id="ARBA00022989"/>
    </source>
</evidence>
<dbReference type="AlphaFoldDB" id="A0A1R2BUR6"/>
<feature type="transmembrane region" description="Helical" evidence="7">
    <location>
        <begin position="41"/>
        <end position="59"/>
    </location>
</feature>
<comment type="pathway">
    <text evidence="7">Protein modification; protein glycosylation.</text>
</comment>
<dbReference type="UniPathway" id="UPA00378"/>
<keyword evidence="5 7" id="KW-1133">Transmembrane helix</keyword>
<name>A0A1R2BUR6_9CILI</name>
<keyword evidence="9" id="KW-1185">Reference proteome</keyword>
<dbReference type="PANTHER" id="PTHR16433:SF0">
    <property type="entry name" value="DOLICHOL-PHOSPHATE MANNOSYLTRANSFERASE SUBUNIT 3"/>
    <property type="match status" value="1"/>
</dbReference>
<comment type="function">
    <text evidence="7">Stabilizer subunit of the dolichol-phosphate mannose (DPM) synthase complex; tethers catalytic subunit to the ER.</text>
</comment>
<dbReference type="PANTHER" id="PTHR16433">
    <property type="entry name" value="DOLICHOL-PHOSPHATE MANNOSYLTRANSFERASE SUBUNIT 3"/>
    <property type="match status" value="1"/>
</dbReference>
<dbReference type="InterPro" id="IPR013174">
    <property type="entry name" value="DPM3"/>
</dbReference>
<comment type="subcellular location">
    <subcellularLocation>
        <location evidence="1 7">Endoplasmic reticulum membrane</location>
        <topology evidence="1 7">Multi-pass membrane protein</topology>
    </subcellularLocation>
</comment>
<evidence type="ECO:0000256" key="2">
    <source>
        <dbReference type="ARBA" id="ARBA00010430"/>
    </source>
</evidence>
<evidence type="ECO:0000256" key="1">
    <source>
        <dbReference type="ARBA" id="ARBA00004477"/>
    </source>
</evidence>
<keyword evidence="6 7" id="KW-0472">Membrane</keyword>
<evidence type="ECO:0000256" key="4">
    <source>
        <dbReference type="ARBA" id="ARBA00022824"/>
    </source>
</evidence>
<reference evidence="8 9" key="1">
    <citation type="submission" date="2016-11" db="EMBL/GenBank/DDBJ databases">
        <title>The macronuclear genome of Stentor coeruleus: a giant cell with tiny introns.</title>
        <authorList>
            <person name="Slabodnick M."/>
            <person name="Ruby J.G."/>
            <person name="Reiff S.B."/>
            <person name="Swart E.C."/>
            <person name="Gosai S."/>
            <person name="Prabakaran S."/>
            <person name="Witkowska E."/>
            <person name="Larue G.E."/>
            <person name="Fisher S."/>
            <person name="Freeman R.M."/>
            <person name="Gunawardena J."/>
            <person name="Chu W."/>
            <person name="Stover N.A."/>
            <person name="Gregory B.D."/>
            <person name="Nowacki M."/>
            <person name="Derisi J."/>
            <person name="Roy S.W."/>
            <person name="Marshall W.F."/>
            <person name="Sood P."/>
        </authorList>
    </citation>
    <scope>NUCLEOTIDE SEQUENCE [LARGE SCALE GENOMIC DNA]</scope>
    <source>
        <strain evidence="8">WM001</strain>
    </source>
</reference>
<dbReference type="Proteomes" id="UP000187209">
    <property type="component" value="Unassembled WGS sequence"/>
</dbReference>
<dbReference type="OrthoDB" id="2014333at2759"/>
<comment type="subunit">
    <text evidence="7">Component of the dolichol-phosphate mannose (DPM) synthase complex.</text>
</comment>
<dbReference type="EMBL" id="MPUH01000417">
    <property type="protein sequence ID" value="OMJ80572.1"/>
    <property type="molecule type" value="Genomic_DNA"/>
</dbReference>
<evidence type="ECO:0000256" key="6">
    <source>
        <dbReference type="ARBA" id="ARBA00023136"/>
    </source>
</evidence>
<comment type="similarity">
    <text evidence="2 7">Belongs to the DPM3 family.</text>
</comment>